<comment type="function">
    <text evidence="11">A helicase/nuclease that prepares dsDNA breaks (DSB) for recombinational DNA repair. Binds to DSBs and unwinds DNA via a highly rapid and processive ATP-dependent bidirectional helicase activity. Unwinds dsDNA until it encounters a Chi (crossover hotspot instigator) sequence from the 3' direction. Cuts ssDNA a few nucleotides 3' to the Chi site. The properties and activities of the enzyme are changed at Chi. The Chi-altered holoenzyme produces a long 3'-ssDNA overhang and facilitates RecA-binding to the ssDNA for homologous DNA recombination and repair. Holoenzyme degrades any linearized DNA that is unable to undergo homologous recombination. In the holoenzyme this subunit has ssDNA-dependent ATPase and 5'-3' helicase activity. When added to pre-assembled RecBC greatly stimulates nuclease activity and augments holoenzyme processivity. Negatively regulates the RecA-loading ability of RecBCD.</text>
</comment>
<dbReference type="InterPro" id="IPR027785">
    <property type="entry name" value="UvrD-like_helicase_C"/>
</dbReference>
<protein>
    <recommendedName>
        <fullName evidence="11">RecBCD enzyme subunit RecD</fullName>
        <ecNumber evidence="11">5.6.2.3</ecNumber>
    </recommendedName>
    <alternativeName>
        <fullName evidence="11">DNA 5'-3' helicase subunit RecD</fullName>
    </alternativeName>
    <alternativeName>
        <fullName evidence="11">Exonuclease V subunit RecD</fullName>
        <shortName evidence="11">ExoV subunit RecD</shortName>
    </alternativeName>
    <alternativeName>
        <fullName evidence="11">Helicase/nuclease RecBCD subunit RecD</fullName>
    </alternativeName>
</protein>
<sequence>MLNQLQILEQQGIIRPLDYQFAKLIHSMNPDPLLALAAANVSFELGQGNVCISLASDFTLFGLEYCCFEESESFRLVDRDTLDIPRDQWLARLKRTDIVGDGSEPTPLVLDNKRLYLYRYWQYERIVSSFLKSRSVELLDTEEARGILQRLFQRDYSYVIHQCKGKSEATQKAEIIKWLDIESSDQLDWKTILKAINQSADADTLDLLIPESVCLNWQKIAAALAASRSFSVISGGPGTGKTTTVTRLLALLAELGLKRNSPPDIKLVAPTGKAAARLTESIGGALAKINCSETVRDRIPAQAGTLHRLLGVIPGQAGFVHNKNNRLHLDILVVDEASMIDLPLMSHLLDALPDHARLILLGDRDQLSSVEAGSVLGDICAAASFGYSNEQSNLLEALTGHTLQDIEPAQAHTSNIATADHSVSDSLCLLRKSYRFDAHSGIGSLAQAVNNGDQVSLQSVFTSGFEDIERFSIAQNSGYQLLIQQCAESYRHYLDLIPQKAEPQHILNAFNEFQLLCALREGPYGIAGLNEEIQNALQQKGLIDITGQWYEGRPVLITRNDHGLGLYNGDIGITIRGADDRLRVAFQLPDKQVREFLPSRLPEHETVFAMTIHKSQGSEFADVAMVLPDKDNPIITRELVYTGITRAKSKLTLFSEMEILIKAAKSPTKRQSGLYQRLVQ</sequence>
<feature type="domain" description="AAA+ ATPase" evidence="12">
    <location>
        <begin position="227"/>
        <end position="594"/>
    </location>
</feature>
<dbReference type="InterPro" id="IPR049550">
    <property type="entry name" value="RecD_N"/>
</dbReference>
<dbReference type="GO" id="GO:0005524">
    <property type="term" value="F:ATP binding"/>
    <property type="evidence" value="ECO:0007669"/>
    <property type="project" value="UniProtKB-UniRule"/>
</dbReference>
<dbReference type="GO" id="GO:0043139">
    <property type="term" value="F:5'-3' DNA helicase activity"/>
    <property type="evidence" value="ECO:0007669"/>
    <property type="project" value="UniProtKB-UniRule"/>
</dbReference>
<keyword evidence="14" id="KW-1185">Reference proteome</keyword>
<reference evidence="13 14" key="1">
    <citation type="submission" date="2014-06" db="EMBL/GenBank/DDBJ databases">
        <title>Whole Genome Sequences of Three Symbiotic Endozoicomonas Bacteria.</title>
        <authorList>
            <person name="Neave M.J."/>
            <person name="Apprill A."/>
            <person name="Voolstra C.R."/>
        </authorList>
    </citation>
    <scope>NUCLEOTIDE SEQUENCE [LARGE SCALE GENOMIC DNA]</scope>
    <source>
        <strain evidence="13 14">DSM 22380</strain>
    </source>
</reference>
<dbReference type="InterPro" id="IPR041851">
    <property type="entry name" value="RecD_N_sf"/>
</dbReference>
<dbReference type="PANTHER" id="PTHR43788:SF6">
    <property type="entry name" value="DNA HELICASE B"/>
    <property type="match status" value="1"/>
</dbReference>
<feature type="binding site" evidence="11">
    <location>
        <begin position="235"/>
        <end position="242"/>
    </location>
    <ligand>
        <name>ATP</name>
        <dbReference type="ChEBI" id="CHEBI:30616"/>
    </ligand>
</feature>
<dbReference type="GO" id="GO:0008854">
    <property type="term" value="F:exodeoxyribonuclease V activity"/>
    <property type="evidence" value="ECO:0007669"/>
    <property type="project" value="InterPro"/>
</dbReference>
<comment type="similarity">
    <text evidence="11">Belongs to the RecD family.</text>
</comment>
<dbReference type="GO" id="GO:0000724">
    <property type="term" value="P:double-strand break repair via homologous recombination"/>
    <property type="evidence" value="ECO:0007669"/>
    <property type="project" value="UniProtKB-UniRule"/>
</dbReference>
<evidence type="ECO:0000256" key="8">
    <source>
        <dbReference type="ARBA" id="ARBA00023125"/>
    </source>
</evidence>
<dbReference type="Pfam" id="PF13538">
    <property type="entry name" value="UvrD_C_2"/>
    <property type="match status" value="1"/>
</dbReference>
<evidence type="ECO:0000256" key="10">
    <source>
        <dbReference type="ARBA" id="ARBA00023235"/>
    </source>
</evidence>
<keyword evidence="5 11" id="KW-0347">Helicase</keyword>
<dbReference type="NCBIfam" id="TIGR01447">
    <property type="entry name" value="recD"/>
    <property type="match status" value="1"/>
</dbReference>
<dbReference type="Pfam" id="PF13245">
    <property type="entry name" value="AAA_19"/>
    <property type="match status" value="1"/>
</dbReference>
<dbReference type="Pfam" id="PF21185">
    <property type="entry name" value="RecD_N"/>
    <property type="match status" value="1"/>
</dbReference>
<dbReference type="HAMAP" id="MF_01487">
    <property type="entry name" value="RecD"/>
    <property type="match status" value="1"/>
</dbReference>
<dbReference type="InterPro" id="IPR050534">
    <property type="entry name" value="Coronavir_polyprotein_1ab"/>
</dbReference>
<keyword evidence="9 11" id="KW-0234">DNA repair</keyword>
<dbReference type="CDD" id="cd17933">
    <property type="entry name" value="DEXSc_RecD-like"/>
    <property type="match status" value="1"/>
</dbReference>
<dbReference type="FunFam" id="3.40.50.300:FF:000912">
    <property type="entry name" value="RecBCD enzyme subunit RecD"/>
    <property type="match status" value="1"/>
</dbReference>
<dbReference type="GO" id="GO:0016887">
    <property type="term" value="F:ATP hydrolysis activity"/>
    <property type="evidence" value="ECO:0007669"/>
    <property type="project" value="RHEA"/>
</dbReference>
<keyword evidence="2 11" id="KW-0547">Nucleotide-binding</keyword>
<evidence type="ECO:0000256" key="4">
    <source>
        <dbReference type="ARBA" id="ARBA00022801"/>
    </source>
</evidence>
<evidence type="ECO:0000313" key="13">
    <source>
        <dbReference type="EMBL" id="KEI71582.1"/>
    </source>
</evidence>
<dbReference type="InterPro" id="IPR003593">
    <property type="entry name" value="AAA+_ATPase"/>
</dbReference>
<dbReference type="GO" id="GO:0009338">
    <property type="term" value="C:exodeoxyribonuclease V complex"/>
    <property type="evidence" value="ECO:0007669"/>
    <property type="project" value="InterPro"/>
</dbReference>
<dbReference type="SUPFAM" id="SSF52540">
    <property type="entry name" value="P-loop containing nucleoside triphosphate hydrolases"/>
    <property type="match status" value="2"/>
</dbReference>
<dbReference type="EC" id="5.6.2.3" evidence="11"/>
<dbReference type="Gene3D" id="1.10.10.1020">
    <property type="entry name" value="RecBCD complex, subunit RecD, N-terminal domain"/>
    <property type="match status" value="1"/>
</dbReference>
<keyword evidence="4 11" id="KW-0378">Hydrolase</keyword>
<keyword evidence="6 11" id="KW-0269">Exonuclease</keyword>
<evidence type="ECO:0000256" key="2">
    <source>
        <dbReference type="ARBA" id="ARBA00022741"/>
    </source>
</evidence>
<keyword evidence="8 11" id="KW-0238">DNA-binding</keyword>
<dbReference type="SMART" id="SM00382">
    <property type="entry name" value="AAA"/>
    <property type="match status" value="1"/>
</dbReference>
<dbReference type="Proteomes" id="UP000027997">
    <property type="component" value="Unassembled WGS sequence"/>
</dbReference>
<comment type="miscellaneous">
    <text evidence="11">In the RecBCD complex, RecB has a slow 3'-5' helicase, an exonuclease activity and loads RecA onto ssDNA, RecD has a fast 5'-3' helicase activity, while RecC stimulates the ATPase and processivity of the RecB helicase and contributes to recognition of the Chi site.</text>
</comment>
<dbReference type="eggNOG" id="COG0507">
    <property type="taxonomic scope" value="Bacteria"/>
</dbReference>
<name>A0A081KBQ6_9GAMM</name>
<dbReference type="AlphaFoldDB" id="A0A081KBQ6"/>
<evidence type="ECO:0000256" key="1">
    <source>
        <dbReference type="ARBA" id="ARBA00022722"/>
    </source>
</evidence>
<evidence type="ECO:0000259" key="12">
    <source>
        <dbReference type="SMART" id="SM00382"/>
    </source>
</evidence>
<keyword evidence="3 11" id="KW-0227">DNA damage</keyword>
<organism evidence="13 14">
    <name type="scientific">Endozoicomonas elysicola</name>
    <dbReference type="NCBI Taxonomy" id="305900"/>
    <lineage>
        <taxon>Bacteria</taxon>
        <taxon>Pseudomonadati</taxon>
        <taxon>Pseudomonadota</taxon>
        <taxon>Gammaproteobacteria</taxon>
        <taxon>Oceanospirillales</taxon>
        <taxon>Endozoicomonadaceae</taxon>
        <taxon>Endozoicomonas</taxon>
    </lineage>
</organism>
<dbReference type="InterPro" id="IPR027417">
    <property type="entry name" value="P-loop_NTPase"/>
</dbReference>
<dbReference type="GO" id="GO:0003677">
    <property type="term" value="F:DNA binding"/>
    <property type="evidence" value="ECO:0007669"/>
    <property type="project" value="UniProtKB-UniRule"/>
</dbReference>
<dbReference type="GO" id="GO:0017116">
    <property type="term" value="F:single-stranded DNA helicase activity"/>
    <property type="evidence" value="ECO:0007669"/>
    <property type="project" value="TreeGrafter"/>
</dbReference>
<evidence type="ECO:0000313" key="14">
    <source>
        <dbReference type="Proteomes" id="UP000027997"/>
    </source>
</evidence>
<evidence type="ECO:0000256" key="5">
    <source>
        <dbReference type="ARBA" id="ARBA00022806"/>
    </source>
</evidence>
<comment type="caution">
    <text evidence="13">The sequence shown here is derived from an EMBL/GenBank/DDBJ whole genome shotgun (WGS) entry which is preliminary data.</text>
</comment>
<dbReference type="Gene3D" id="3.40.50.300">
    <property type="entry name" value="P-loop containing nucleotide triphosphate hydrolases"/>
    <property type="match status" value="3"/>
</dbReference>
<evidence type="ECO:0000256" key="3">
    <source>
        <dbReference type="ARBA" id="ARBA00022763"/>
    </source>
</evidence>
<dbReference type="CDD" id="cd18809">
    <property type="entry name" value="SF1_C_RecD"/>
    <property type="match status" value="1"/>
</dbReference>
<proteinExistence type="inferred from homology"/>
<comment type="catalytic activity">
    <reaction evidence="11">
        <text>ATP + H2O = ADP + phosphate + H(+)</text>
        <dbReference type="Rhea" id="RHEA:13065"/>
        <dbReference type="ChEBI" id="CHEBI:15377"/>
        <dbReference type="ChEBI" id="CHEBI:15378"/>
        <dbReference type="ChEBI" id="CHEBI:30616"/>
        <dbReference type="ChEBI" id="CHEBI:43474"/>
        <dbReference type="ChEBI" id="CHEBI:456216"/>
        <dbReference type="EC" id="5.6.2.3"/>
    </reaction>
</comment>
<evidence type="ECO:0000256" key="11">
    <source>
        <dbReference type="HAMAP-Rule" id="MF_01487"/>
    </source>
</evidence>
<keyword evidence="7 11" id="KW-0067">ATP-binding</keyword>
<keyword evidence="10 11" id="KW-0413">Isomerase</keyword>
<comment type="subunit">
    <text evidence="11">Heterotrimer of RecB, RecC and RecD. All subunits contribute to DNA-binding.</text>
</comment>
<evidence type="ECO:0000256" key="6">
    <source>
        <dbReference type="ARBA" id="ARBA00022839"/>
    </source>
</evidence>
<dbReference type="EMBL" id="JOJP01000001">
    <property type="protein sequence ID" value="KEI71582.1"/>
    <property type="molecule type" value="Genomic_DNA"/>
</dbReference>
<dbReference type="RefSeq" id="WP_020583264.1">
    <property type="nucleotide sequence ID" value="NZ_JOJP01000001.1"/>
</dbReference>
<dbReference type="STRING" id="305900.GV64_13285"/>
<evidence type="ECO:0000256" key="7">
    <source>
        <dbReference type="ARBA" id="ARBA00022840"/>
    </source>
</evidence>
<dbReference type="NCBIfam" id="NF008127">
    <property type="entry name" value="PRK10875.1"/>
    <property type="match status" value="1"/>
</dbReference>
<accession>A0A081KBQ6</accession>
<dbReference type="PANTHER" id="PTHR43788">
    <property type="entry name" value="DNA2/NAM7 HELICASE FAMILY MEMBER"/>
    <property type="match status" value="1"/>
</dbReference>
<dbReference type="InterPro" id="IPR006344">
    <property type="entry name" value="RecD"/>
</dbReference>
<gene>
    <name evidence="11" type="primary">recD</name>
    <name evidence="13" type="ORF">GV64_13285</name>
</gene>
<evidence type="ECO:0000256" key="9">
    <source>
        <dbReference type="ARBA" id="ARBA00023204"/>
    </source>
</evidence>
<keyword evidence="1 11" id="KW-0540">Nuclease</keyword>